<sequence length="313" mass="31628">MSLDIASLDIVQMVLVTVLTAATPLILAGIGELVVERSGVLNLGVEGMMVLGAAAGFAVATQTGSTGLGALGGAGAGLLLAALFGVLTVGLAANQVASGLALTILGLGLSGLVGAGYVGMKRDPAPHLHLPGLTDLPGIGRLLFGHDAFVYAALLLVVGVWWFLWRTRAGLILRAVGDDHTATHALGLKVRKVRFLAVLFGGACAGLAGAYLSLAYTPFWAPAMTAGRGWIALALVVFASWQPLRVAAGALLFGGATVLQLHAQAAGLGLPGQLLSALPYLATILALVLLSLGRRRGGSLAPAALGRVFAPSR</sequence>
<keyword evidence="2" id="KW-1003">Cell membrane</keyword>
<feature type="transmembrane region" description="Helical" evidence="6">
    <location>
        <begin position="195"/>
        <end position="213"/>
    </location>
</feature>
<dbReference type="InterPro" id="IPR001851">
    <property type="entry name" value="ABC_transp_permease"/>
</dbReference>
<feature type="transmembrane region" description="Helical" evidence="6">
    <location>
        <begin position="246"/>
        <end position="268"/>
    </location>
</feature>
<dbReference type="OrthoDB" id="9792579at2"/>
<proteinExistence type="predicted"/>
<keyword evidence="3 6" id="KW-0812">Transmembrane</keyword>
<feature type="transmembrane region" description="Helical" evidence="6">
    <location>
        <begin position="139"/>
        <end position="164"/>
    </location>
</feature>
<organism evidence="7 8">
    <name type="scientific">Methylorubrum populi</name>
    <dbReference type="NCBI Taxonomy" id="223967"/>
    <lineage>
        <taxon>Bacteria</taxon>
        <taxon>Pseudomonadati</taxon>
        <taxon>Pseudomonadota</taxon>
        <taxon>Alphaproteobacteria</taxon>
        <taxon>Hyphomicrobiales</taxon>
        <taxon>Methylobacteriaceae</taxon>
        <taxon>Methylorubrum</taxon>
    </lineage>
</organism>
<dbReference type="Proteomes" id="UP000218288">
    <property type="component" value="Chromosome"/>
</dbReference>
<dbReference type="PANTHER" id="PTHR43370">
    <property type="entry name" value="SUGAR ABC TRANSPORTER INTEGRAL MEMBRANE PROTEIN-RELATED"/>
    <property type="match status" value="1"/>
</dbReference>
<evidence type="ECO:0000256" key="6">
    <source>
        <dbReference type="SAM" id="Phobius"/>
    </source>
</evidence>
<dbReference type="PANTHER" id="PTHR43370:SF2">
    <property type="entry name" value="ABC TRANSPORTER PERMEASE PROTEIN"/>
    <property type="match status" value="1"/>
</dbReference>
<dbReference type="RefSeq" id="WP_096484637.1">
    <property type="nucleotide sequence ID" value="NZ_AP014809.1"/>
</dbReference>
<evidence type="ECO:0000256" key="4">
    <source>
        <dbReference type="ARBA" id="ARBA00022989"/>
    </source>
</evidence>
<reference evidence="7 8" key="1">
    <citation type="journal article" date="2016" name="Genome Announc.">
        <title>Complete Genome Sequence of Methylobacterium populi P-1M, Isolated from Pink-Pigmented Household Biofilm.</title>
        <authorList>
            <person name="Morohoshi T."/>
            <person name="Ikeda T."/>
        </authorList>
    </citation>
    <scope>NUCLEOTIDE SEQUENCE [LARGE SCALE GENOMIC DNA]</scope>
    <source>
        <strain evidence="7 8">P-1M</strain>
    </source>
</reference>
<protein>
    <submittedName>
        <fullName evidence="7">ABC transporter permease</fullName>
    </submittedName>
</protein>
<keyword evidence="5 6" id="KW-0472">Membrane</keyword>
<accession>A0A160PFS6</accession>
<feature type="transmembrane region" description="Helical" evidence="6">
    <location>
        <begin position="219"/>
        <end position="239"/>
    </location>
</feature>
<feature type="transmembrane region" description="Helical" evidence="6">
    <location>
        <begin position="274"/>
        <end position="292"/>
    </location>
</feature>
<dbReference type="CDD" id="cd06580">
    <property type="entry name" value="TM_PBP1_transp_TpRbsC_like"/>
    <property type="match status" value="1"/>
</dbReference>
<evidence type="ECO:0000313" key="7">
    <source>
        <dbReference type="EMBL" id="BAU90270.1"/>
    </source>
</evidence>
<dbReference type="GO" id="GO:0022857">
    <property type="term" value="F:transmembrane transporter activity"/>
    <property type="evidence" value="ECO:0007669"/>
    <property type="project" value="InterPro"/>
</dbReference>
<evidence type="ECO:0000256" key="2">
    <source>
        <dbReference type="ARBA" id="ARBA00022475"/>
    </source>
</evidence>
<dbReference type="EMBL" id="AP014809">
    <property type="protein sequence ID" value="BAU90270.1"/>
    <property type="molecule type" value="Genomic_DNA"/>
</dbReference>
<evidence type="ECO:0000313" key="8">
    <source>
        <dbReference type="Proteomes" id="UP000218288"/>
    </source>
</evidence>
<dbReference type="Pfam" id="PF02653">
    <property type="entry name" value="BPD_transp_2"/>
    <property type="match status" value="1"/>
</dbReference>
<evidence type="ECO:0000256" key="5">
    <source>
        <dbReference type="ARBA" id="ARBA00023136"/>
    </source>
</evidence>
<evidence type="ECO:0000256" key="1">
    <source>
        <dbReference type="ARBA" id="ARBA00004651"/>
    </source>
</evidence>
<comment type="subcellular location">
    <subcellularLocation>
        <location evidence="1">Cell membrane</location>
        <topology evidence="1">Multi-pass membrane protein</topology>
    </subcellularLocation>
</comment>
<gene>
    <name evidence="7" type="ORF">MPPM_1665</name>
</gene>
<feature type="transmembrane region" description="Helical" evidence="6">
    <location>
        <begin position="71"/>
        <end position="93"/>
    </location>
</feature>
<dbReference type="AlphaFoldDB" id="A0A160PFS6"/>
<feature type="transmembrane region" description="Helical" evidence="6">
    <location>
        <begin position="100"/>
        <end position="119"/>
    </location>
</feature>
<feature type="transmembrane region" description="Helical" evidence="6">
    <location>
        <begin position="6"/>
        <end position="28"/>
    </location>
</feature>
<evidence type="ECO:0000256" key="3">
    <source>
        <dbReference type="ARBA" id="ARBA00022692"/>
    </source>
</evidence>
<feature type="transmembrane region" description="Helical" evidence="6">
    <location>
        <begin position="40"/>
        <end position="59"/>
    </location>
</feature>
<keyword evidence="4 6" id="KW-1133">Transmembrane helix</keyword>
<dbReference type="GO" id="GO:0005886">
    <property type="term" value="C:plasma membrane"/>
    <property type="evidence" value="ECO:0007669"/>
    <property type="project" value="UniProtKB-SubCell"/>
</dbReference>
<name>A0A160PFS6_9HYPH</name>